<gene>
    <name evidence="2" type="ORF">SAMN04488118_10763</name>
</gene>
<keyword evidence="1" id="KW-0472">Membrane</keyword>
<dbReference type="Pfam" id="PF03170">
    <property type="entry name" value="BcsB"/>
    <property type="match status" value="1"/>
</dbReference>
<evidence type="ECO:0000313" key="2">
    <source>
        <dbReference type="EMBL" id="SCZ67489.1"/>
    </source>
</evidence>
<comment type="similarity">
    <text evidence="1">Belongs to the AcsB/BcsB family.</text>
</comment>
<dbReference type="RefSeq" id="WP_090219313.1">
    <property type="nucleotide sequence ID" value="NZ_FMWG01000007.1"/>
</dbReference>
<keyword evidence="3" id="KW-1185">Reference proteome</keyword>
<keyword evidence="1" id="KW-0973">c-di-GMP</keyword>
<dbReference type="InterPro" id="IPR018513">
    <property type="entry name" value="Cell_synthase_bac"/>
</dbReference>
<protein>
    <recommendedName>
        <fullName evidence="1">Cyclic di-GMP-binding protein</fullName>
    </recommendedName>
    <alternativeName>
        <fullName evidence="1">Cellulose synthase regulatory subunit</fullName>
    </alternativeName>
</protein>
<accession>A0A1G5R2D8</accession>
<dbReference type="STRING" id="1156985.SAMN04488118_10763"/>
<dbReference type="AlphaFoldDB" id="A0A1G5R2D8"/>
<keyword evidence="1" id="KW-0997">Cell inner membrane</keyword>
<keyword evidence="1" id="KW-1003">Cell membrane</keyword>
<dbReference type="Gene3D" id="2.60.120.260">
    <property type="entry name" value="Galactose-binding domain-like"/>
    <property type="match status" value="1"/>
</dbReference>
<evidence type="ECO:0000313" key="3">
    <source>
        <dbReference type="Proteomes" id="UP000198767"/>
    </source>
</evidence>
<sequence>MRLLGVVALCVILLTALVFGYERRHEITNHLTESVENLLPRDFAVIDAPAAGLEPENLTAGLATIAMREGGTLTTLTSFPDFARARFDMPTSVLARSGEILLELAGELNEGAEGVLRISVNGVRRTALALDEGRIQRKLVMPLNTRELASDQLTVSLSIEGRTPQVACTAEWNGGVALQVLPSSHLKLQLNDVVTNPLDKLLLAGAPTRLIWPSQTVVDQAKTLGLAHRLHQNDRDLLFVEAQSGEFALTSDDIAALDAQLPDFEAGIDREYTDLAVGLGQRRAQTFERETRFRMPFDLATLDGQVKALDLEMQYVSAEQNDASWLISVFLNDRLVHAERTSAHTGVFQQRIALPNSYLASENFVTVTMQSGAEHQNLCATGVPSVVDVRRADIVLDEKTDQAAATRNLRAALSGKVALLVPSAVSTYDAQIAFETLKGLSALGFDMQFSAGDETAETRVSVITPDKLPSVLTEAGESVSWLVYLAREDNNRLVVVSKTEAAKLPIRHMPRSLLLVTSRVAKGA</sequence>
<dbReference type="UniPathway" id="UPA00694"/>
<dbReference type="GO" id="GO:0005886">
    <property type="term" value="C:plasma membrane"/>
    <property type="evidence" value="ECO:0007669"/>
    <property type="project" value="UniProtKB-SubCell"/>
</dbReference>
<dbReference type="EMBL" id="FMWG01000007">
    <property type="protein sequence ID" value="SCZ67489.1"/>
    <property type="molecule type" value="Genomic_DNA"/>
</dbReference>
<dbReference type="GO" id="GO:0006011">
    <property type="term" value="P:UDP-alpha-D-glucose metabolic process"/>
    <property type="evidence" value="ECO:0007669"/>
    <property type="project" value="InterPro"/>
</dbReference>
<comment type="subcellular location">
    <subcellularLocation>
        <location evidence="1">Cell inner membrane</location>
    </subcellularLocation>
</comment>
<keyword evidence="1" id="KW-0135">Cellulose biosynthesis</keyword>
<name>A0A1G5R2D8_9RHOB</name>
<comment type="subunit">
    <text evidence="1">Tightly associated with the cellulose synthase catalytic subunit.</text>
</comment>
<dbReference type="Proteomes" id="UP000198767">
    <property type="component" value="Unassembled WGS sequence"/>
</dbReference>
<dbReference type="GO" id="GO:0030244">
    <property type="term" value="P:cellulose biosynthetic process"/>
    <property type="evidence" value="ECO:0007669"/>
    <property type="project" value="UniProtKB-KW"/>
</dbReference>
<comment type="function">
    <text evidence="1">Binds the cellulose synthase activator, bis-(3'-5') cyclic diguanylic acid (c-di-GMP).</text>
</comment>
<reference evidence="2 3" key="1">
    <citation type="submission" date="2016-10" db="EMBL/GenBank/DDBJ databases">
        <authorList>
            <person name="de Groot N.N."/>
        </authorList>
    </citation>
    <scope>NUCLEOTIDE SEQUENCE [LARGE SCALE GENOMIC DNA]</scope>
    <source>
        <strain evidence="2 3">U95</strain>
    </source>
</reference>
<dbReference type="OrthoDB" id="7838463at2"/>
<comment type="pathway">
    <text evidence="1">Glycan metabolism; bacterial cellulose biosynthesis.</text>
</comment>
<organism evidence="2 3">
    <name type="scientific">Epibacterium ulvae</name>
    <dbReference type="NCBI Taxonomy" id="1156985"/>
    <lineage>
        <taxon>Bacteria</taxon>
        <taxon>Pseudomonadati</taxon>
        <taxon>Pseudomonadota</taxon>
        <taxon>Alphaproteobacteria</taxon>
        <taxon>Rhodobacterales</taxon>
        <taxon>Roseobacteraceae</taxon>
        <taxon>Epibacterium</taxon>
    </lineage>
</organism>
<evidence type="ECO:0000256" key="1">
    <source>
        <dbReference type="RuleBase" id="RU365021"/>
    </source>
</evidence>
<proteinExistence type="inferred from homology"/>